<keyword evidence="1" id="KW-1015">Disulfide bond</keyword>
<reference evidence="6" key="2">
    <citation type="submission" date="2025-08" db="UniProtKB">
        <authorList>
            <consortium name="Ensembl"/>
        </authorList>
    </citation>
    <scope>IDENTIFICATION</scope>
</reference>
<dbReference type="Pfam" id="PF00088">
    <property type="entry name" value="Trefoil"/>
    <property type="match status" value="2"/>
</dbReference>
<feature type="compositionally biased region" description="Pro residues" evidence="3">
    <location>
        <begin position="725"/>
        <end position="741"/>
    </location>
</feature>
<dbReference type="InParanoid" id="H2YIM1"/>
<feature type="domain" description="P-type" evidence="5">
    <location>
        <begin position="455"/>
        <end position="517"/>
    </location>
</feature>
<evidence type="ECO:0000256" key="1">
    <source>
        <dbReference type="ARBA" id="ARBA00023157"/>
    </source>
</evidence>
<evidence type="ECO:0000256" key="2">
    <source>
        <dbReference type="PROSITE-ProRule" id="PRU00779"/>
    </source>
</evidence>
<feature type="signal peptide" evidence="4">
    <location>
        <begin position="1"/>
        <end position="19"/>
    </location>
</feature>
<dbReference type="InterPro" id="IPR000519">
    <property type="entry name" value="P_trefoil_dom"/>
</dbReference>
<evidence type="ECO:0000313" key="7">
    <source>
        <dbReference type="Proteomes" id="UP000007875"/>
    </source>
</evidence>
<feature type="chain" id="PRO_5003577766" description="P-type domain-containing protein" evidence="4">
    <location>
        <begin position="20"/>
        <end position="741"/>
    </location>
</feature>
<evidence type="ECO:0000259" key="5">
    <source>
        <dbReference type="PROSITE" id="PS51448"/>
    </source>
</evidence>
<proteinExistence type="predicted"/>
<feature type="domain" description="P-type" evidence="5">
    <location>
        <begin position="566"/>
        <end position="611"/>
    </location>
</feature>
<feature type="region of interest" description="Disordered" evidence="3">
    <location>
        <begin position="712"/>
        <end position="741"/>
    </location>
</feature>
<evidence type="ECO:0000256" key="4">
    <source>
        <dbReference type="SAM" id="SignalP"/>
    </source>
</evidence>
<keyword evidence="4" id="KW-0732">Signal</keyword>
<evidence type="ECO:0000313" key="6">
    <source>
        <dbReference type="Ensembl" id="ENSCSAVP00000005170.1"/>
    </source>
</evidence>
<dbReference type="GO" id="GO:0005615">
    <property type="term" value="C:extracellular space"/>
    <property type="evidence" value="ECO:0007669"/>
    <property type="project" value="TreeGrafter"/>
</dbReference>
<accession>H2YIM1</accession>
<dbReference type="PANTHER" id="PTHR13826:SF14">
    <property type="entry name" value="TREFOIL FACTOR 2"/>
    <property type="match status" value="1"/>
</dbReference>
<dbReference type="OMA" id="RINPLMG"/>
<keyword evidence="7" id="KW-1185">Reference proteome</keyword>
<dbReference type="PANTHER" id="PTHR13826">
    <property type="entry name" value="INTESTINAL TREFOIL FACTOR-RELATED"/>
    <property type="match status" value="1"/>
</dbReference>
<name>H2YIM1_CIOSA</name>
<evidence type="ECO:0000256" key="3">
    <source>
        <dbReference type="SAM" id="MobiDB-lite"/>
    </source>
</evidence>
<dbReference type="InterPro" id="IPR017994">
    <property type="entry name" value="P_trefoil_chordata"/>
</dbReference>
<comment type="caution">
    <text evidence="2">Lacks conserved residue(s) required for the propagation of feature annotation.</text>
</comment>
<dbReference type="GeneTree" id="ENSGT00510000053118"/>
<dbReference type="Gene3D" id="4.10.110.10">
    <property type="entry name" value="Spasmolytic Protein, domain 1"/>
    <property type="match status" value="2"/>
</dbReference>
<reference evidence="6" key="3">
    <citation type="submission" date="2025-09" db="UniProtKB">
        <authorList>
            <consortium name="Ensembl"/>
        </authorList>
    </citation>
    <scope>IDENTIFICATION</scope>
</reference>
<dbReference type="InterPro" id="IPR044913">
    <property type="entry name" value="P_trefoil_dom_sf"/>
</dbReference>
<organism evidence="6 7">
    <name type="scientific">Ciona savignyi</name>
    <name type="common">Pacific transparent sea squirt</name>
    <dbReference type="NCBI Taxonomy" id="51511"/>
    <lineage>
        <taxon>Eukaryota</taxon>
        <taxon>Metazoa</taxon>
        <taxon>Chordata</taxon>
        <taxon>Tunicata</taxon>
        <taxon>Ascidiacea</taxon>
        <taxon>Phlebobranchia</taxon>
        <taxon>Cionidae</taxon>
        <taxon>Ciona</taxon>
    </lineage>
</organism>
<sequence>MKTCLILCFVLVTAYIADANVSPPYDVDNEVLLVFSLVSAQRRNINPTDVIDMIFPTLMDNSLDLTRAMQVDLLVHAGFTRELSHATLNEILPMMAHDGKGVQSQVMTLLLLSRQFCRKDKGFSPTCPQDEDTVLPLVAMQDPRGCMNNDIYSDSPVAESDMCRCNEQGDAMFWLTLFERFSRTVDTTPQTALVFNATSNRTEERVVPNQLPILMMMILDDMQCNGTLSSNQGSCRCNRVTEGHQAALLQYAVTSDEVQASLTPEQRAAVRAAFGSPVPRQSATLTDYIFSSMAGTSSPQMLSLLANQGESRDVMLRQLIMSSFGLDTSMVHILLNGGFGNDANKVALINYMTNIGAIDHSILPLLLQVDKGREFFISSLIQSGRINPLMGMIVLAQQGGATQTQLLDYITEAIAGSSNPAYFESLTRPYIPALPSGIFPGSQLYFAHFEALGVNTCALHDLRNRIDCGYVGISAAECEVTPYCCYNPIFLTDTEVRNATGNSITSATAVPWCYYNVFFIYYNLYYMEVKKPTKFASPVQCLRLFKYGLTLDPSLYHLYDPANPTSSVGRLVNPRYECGFPGVTEFHCVAIRGCCWDANSPFRVPQCFQPNGPKNLDFNFNNIPVAYQSPNGSCNINRYSIPMLYYARTACHYSFANYIDGYNILSLPNRLDCLTKLGCCYENDERVVAQYPMVPRCYKREEGSIAGLPGAGALIRSGTGDSSIPIPPGYPPNTPPPPGKK</sequence>
<dbReference type="AlphaFoldDB" id="H2YIM1"/>
<dbReference type="Proteomes" id="UP000007875">
    <property type="component" value="Unassembled WGS sequence"/>
</dbReference>
<dbReference type="SMART" id="SM00018">
    <property type="entry name" value="PD"/>
    <property type="match status" value="2"/>
</dbReference>
<dbReference type="Ensembl" id="ENSCSAVT00000005241.1">
    <property type="protein sequence ID" value="ENSCSAVP00000005170.1"/>
    <property type="gene ID" value="ENSCSAVG00000003085.1"/>
</dbReference>
<dbReference type="SUPFAM" id="SSF57492">
    <property type="entry name" value="Trefoil"/>
    <property type="match status" value="2"/>
</dbReference>
<reference evidence="7" key="1">
    <citation type="submission" date="2003-08" db="EMBL/GenBank/DDBJ databases">
        <authorList>
            <person name="Birren B."/>
            <person name="Nusbaum C."/>
            <person name="Abebe A."/>
            <person name="Abouelleil A."/>
            <person name="Adekoya E."/>
            <person name="Ait-zahra M."/>
            <person name="Allen N."/>
            <person name="Allen T."/>
            <person name="An P."/>
            <person name="Anderson M."/>
            <person name="Anderson S."/>
            <person name="Arachchi H."/>
            <person name="Armbruster J."/>
            <person name="Bachantsang P."/>
            <person name="Baldwin J."/>
            <person name="Barry A."/>
            <person name="Bayul T."/>
            <person name="Blitshsteyn B."/>
            <person name="Bloom T."/>
            <person name="Blye J."/>
            <person name="Boguslavskiy L."/>
            <person name="Borowsky M."/>
            <person name="Boukhgalter B."/>
            <person name="Brunache A."/>
            <person name="Butler J."/>
            <person name="Calixte N."/>
            <person name="Calvo S."/>
            <person name="Camarata J."/>
            <person name="Campo K."/>
            <person name="Chang J."/>
            <person name="Cheshatsang Y."/>
            <person name="Citroen M."/>
            <person name="Collymore A."/>
            <person name="Considine T."/>
            <person name="Cook A."/>
            <person name="Cooke P."/>
            <person name="Corum B."/>
            <person name="Cuomo C."/>
            <person name="David R."/>
            <person name="Dawoe T."/>
            <person name="Degray S."/>
            <person name="Dodge S."/>
            <person name="Dooley K."/>
            <person name="Dorje P."/>
            <person name="Dorjee K."/>
            <person name="Dorris L."/>
            <person name="Duffey N."/>
            <person name="Dupes A."/>
            <person name="Elkins T."/>
            <person name="Engels R."/>
            <person name="Erickson J."/>
            <person name="Farina A."/>
            <person name="Faro S."/>
            <person name="Ferreira P."/>
            <person name="Fischer H."/>
            <person name="Fitzgerald M."/>
            <person name="Foley K."/>
            <person name="Gage D."/>
            <person name="Galagan J."/>
            <person name="Gearin G."/>
            <person name="Gnerre S."/>
            <person name="Gnirke A."/>
            <person name="Goyette A."/>
            <person name="Graham J."/>
            <person name="Grandbois E."/>
            <person name="Gyaltsen K."/>
            <person name="Hafez N."/>
            <person name="Hagopian D."/>
            <person name="Hagos B."/>
            <person name="Hall J."/>
            <person name="Hatcher B."/>
            <person name="Heller A."/>
            <person name="Higgins H."/>
            <person name="Honan T."/>
            <person name="Horn A."/>
            <person name="Houde N."/>
            <person name="Hughes L."/>
            <person name="Hulme W."/>
            <person name="Husby E."/>
            <person name="Iliev I."/>
            <person name="Jaffe D."/>
            <person name="Jones C."/>
            <person name="Kamal M."/>
            <person name="Kamat A."/>
            <person name="Kamvysselis M."/>
            <person name="Karlsson E."/>
            <person name="Kells C."/>
            <person name="Kieu A."/>
            <person name="Kisner P."/>
            <person name="Kodira C."/>
            <person name="Kulbokas E."/>
            <person name="Labutti K."/>
            <person name="Lama D."/>
            <person name="Landers T."/>
            <person name="Leger J."/>
            <person name="Levine S."/>
            <person name="Lewis D."/>
            <person name="Lewis T."/>
            <person name="Lindblad-toh K."/>
            <person name="Liu X."/>
            <person name="Lokyitsang T."/>
            <person name="Lokyitsang Y."/>
            <person name="Lucien O."/>
            <person name="Lui A."/>
            <person name="Ma L.J."/>
            <person name="Mabbitt R."/>
            <person name="Macdonald J."/>
            <person name="Maclean C."/>
            <person name="Major J."/>
            <person name="Manning J."/>
            <person name="Marabella R."/>
            <person name="Maru K."/>
            <person name="Matthews C."/>
            <person name="Mauceli E."/>
            <person name="Mccarthy M."/>
            <person name="Mcdonough S."/>
            <person name="Mcghee T."/>
            <person name="Meldrim J."/>
            <person name="Meneus L."/>
            <person name="Mesirov J."/>
            <person name="Mihalev A."/>
            <person name="Mihova T."/>
            <person name="Mikkelsen T."/>
            <person name="Mlenga V."/>
            <person name="Moru K."/>
            <person name="Mozes J."/>
            <person name="Mulrain L."/>
            <person name="Munson G."/>
            <person name="Naylor J."/>
            <person name="Newes C."/>
            <person name="Nguyen C."/>
            <person name="Nguyen N."/>
            <person name="Nguyen T."/>
            <person name="Nicol R."/>
            <person name="Nielsen C."/>
            <person name="Nizzari M."/>
            <person name="Norbu C."/>
            <person name="Norbu N."/>
            <person name="O'donnell P."/>
            <person name="Okoawo O."/>
            <person name="O'leary S."/>
            <person name="Omotosho B."/>
            <person name="O'neill K."/>
            <person name="Osman S."/>
            <person name="Parker S."/>
            <person name="Perrin D."/>
            <person name="Phunkhang P."/>
            <person name="Piqani B."/>
            <person name="Purcell S."/>
            <person name="Rachupka T."/>
            <person name="Ramasamy U."/>
            <person name="Rameau R."/>
            <person name="Ray V."/>
            <person name="Raymond C."/>
            <person name="Retta R."/>
            <person name="Richardson S."/>
            <person name="Rise C."/>
            <person name="Rodriguez J."/>
            <person name="Rogers J."/>
            <person name="Rogov P."/>
            <person name="Rutman M."/>
            <person name="Schupbach R."/>
            <person name="Seaman C."/>
            <person name="Settipalli S."/>
            <person name="Sharpe T."/>
            <person name="Sheridan J."/>
            <person name="Sherpa N."/>
            <person name="Shi J."/>
            <person name="Smirnov S."/>
            <person name="Smith C."/>
            <person name="Sougnez C."/>
            <person name="Spencer B."/>
            <person name="Stalker J."/>
            <person name="Stange-thomann N."/>
            <person name="Stavropoulos S."/>
            <person name="Stetson K."/>
            <person name="Stone C."/>
            <person name="Stone S."/>
            <person name="Stubbs M."/>
            <person name="Talamas J."/>
            <person name="Tchuinga P."/>
            <person name="Tenzing P."/>
            <person name="Tesfaye S."/>
            <person name="Theodore J."/>
            <person name="Thoulutsang Y."/>
            <person name="Topham K."/>
            <person name="Towey S."/>
            <person name="Tsamla T."/>
            <person name="Tsomo N."/>
            <person name="Vallee D."/>
            <person name="Vassiliev H."/>
            <person name="Venkataraman V."/>
            <person name="Vinson J."/>
            <person name="Vo A."/>
            <person name="Wade C."/>
            <person name="Wang S."/>
            <person name="Wangchuk T."/>
            <person name="Wangdi T."/>
            <person name="Whittaker C."/>
            <person name="Wilkinson J."/>
            <person name="Wu Y."/>
            <person name="Wyman D."/>
            <person name="Yadav S."/>
            <person name="Yang S."/>
            <person name="Yang X."/>
            <person name="Yeager S."/>
            <person name="Yee E."/>
            <person name="Young G."/>
            <person name="Zainoun J."/>
            <person name="Zembeck L."/>
            <person name="Zimmer A."/>
            <person name="Zody M."/>
            <person name="Lander E."/>
        </authorList>
    </citation>
    <scope>NUCLEOTIDE SEQUENCE [LARGE SCALE GENOMIC DNA]</scope>
</reference>
<dbReference type="PROSITE" id="PS51448">
    <property type="entry name" value="P_TREFOIL_2"/>
    <property type="match status" value="2"/>
</dbReference>
<dbReference type="HOGENOM" id="CLU_378097_0_0_1"/>
<dbReference type="CDD" id="cd00111">
    <property type="entry name" value="Trefoil"/>
    <property type="match status" value="2"/>
</dbReference>
<protein>
    <recommendedName>
        <fullName evidence="5">P-type domain-containing protein</fullName>
    </recommendedName>
</protein>